<accession>A0A238JUT5</accession>
<name>A0A238JUT5_9RHOB</name>
<comment type="similarity">
    <text evidence="2 10">Belongs to the HsdR family.</text>
</comment>
<keyword evidence="13" id="KW-1185">Reference proteome</keyword>
<proteinExistence type="inferred from homology"/>
<dbReference type="InterPro" id="IPR055180">
    <property type="entry name" value="HsdR_RecA-like_helicase_dom_2"/>
</dbReference>
<dbReference type="InterPro" id="IPR040980">
    <property type="entry name" value="SWI2_SNF2"/>
</dbReference>
<evidence type="ECO:0000256" key="8">
    <source>
        <dbReference type="ARBA" id="ARBA00022840"/>
    </source>
</evidence>
<keyword evidence="3" id="KW-0540">Nuclease</keyword>
<dbReference type="InterPro" id="IPR022625">
    <property type="entry name" value="TypeI_RM_Rsu_C"/>
</dbReference>
<keyword evidence="5 10" id="KW-0680">Restriction system</keyword>
<comment type="function">
    <text evidence="10">Subunit R is required for both nuclease and ATPase activities, but not for modification.</text>
</comment>
<dbReference type="InterPro" id="IPR027417">
    <property type="entry name" value="P-loop_NTPase"/>
</dbReference>
<dbReference type="InterPro" id="IPR004473">
    <property type="entry name" value="Restrct_endonuc_typeI_HsdR"/>
</dbReference>
<keyword evidence="8 10" id="KW-0067">ATP-binding</keyword>
<dbReference type="EC" id="3.1.21.3" evidence="10"/>
<dbReference type="RefSeq" id="WP_093966430.1">
    <property type="nucleotide sequence ID" value="NZ_FXYE01000001.1"/>
</dbReference>
<dbReference type="InterPro" id="IPR014001">
    <property type="entry name" value="Helicase_ATP-bd"/>
</dbReference>
<evidence type="ECO:0000256" key="4">
    <source>
        <dbReference type="ARBA" id="ARBA00022741"/>
    </source>
</evidence>
<evidence type="ECO:0000256" key="7">
    <source>
        <dbReference type="ARBA" id="ARBA00022801"/>
    </source>
</evidence>
<dbReference type="GO" id="GO:0009035">
    <property type="term" value="F:type I site-specific deoxyribonuclease activity"/>
    <property type="evidence" value="ECO:0007669"/>
    <property type="project" value="UniProtKB-EC"/>
</dbReference>
<protein>
    <recommendedName>
        <fullName evidence="10">Type I restriction enzyme endonuclease subunit</fullName>
        <shortName evidence="10">R protein</shortName>
        <ecNumber evidence="10">3.1.21.3</ecNumber>
    </recommendedName>
</protein>
<dbReference type="GO" id="GO:0009307">
    <property type="term" value="P:DNA restriction-modification system"/>
    <property type="evidence" value="ECO:0007669"/>
    <property type="project" value="UniProtKB-KW"/>
</dbReference>
<dbReference type="PANTHER" id="PTHR30195">
    <property type="entry name" value="TYPE I SITE-SPECIFIC DEOXYRIBONUCLEASE PROTEIN SUBUNIT M AND R"/>
    <property type="match status" value="1"/>
</dbReference>
<dbReference type="Pfam" id="PF22679">
    <property type="entry name" value="T1R_D3-like"/>
    <property type="match status" value="1"/>
</dbReference>
<dbReference type="SMART" id="SM00487">
    <property type="entry name" value="DEXDc"/>
    <property type="match status" value="1"/>
</dbReference>
<dbReference type="NCBIfam" id="TIGR00348">
    <property type="entry name" value="hsdR"/>
    <property type="match status" value="1"/>
</dbReference>
<evidence type="ECO:0000256" key="10">
    <source>
        <dbReference type="RuleBase" id="RU364115"/>
    </source>
</evidence>
<evidence type="ECO:0000256" key="6">
    <source>
        <dbReference type="ARBA" id="ARBA00022759"/>
    </source>
</evidence>
<dbReference type="CDD" id="cd18030">
    <property type="entry name" value="DEXHc_RE_I_HsdR"/>
    <property type="match status" value="1"/>
</dbReference>
<dbReference type="Gene3D" id="3.40.50.300">
    <property type="entry name" value="P-loop containing nucleotide triphosphate hydrolases"/>
    <property type="match status" value="2"/>
</dbReference>
<comment type="subunit">
    <text evidence="10">The type I restriction/modification system is composed of three polypeptides R, M and S.</text>
</comment>
<dbReference type="Pfam" id="PF04313">
    <property type="entry name" value="HSDR_N"/>
    <property type="match status" value="1"/>
</dbReference>
<dbReference type="GO" id="GO:0003677">
    <property type="term" value="F:DNA binding"/>
    <property type="evidence" value="ECO:0007669"/>
    <property type="project" value="UniProtKB-KW"/>
</dbReference>
<evidence type="ECO:0000256" key="1">
    <source>
        <dbReference type="ARBA" id="ARBA00000851"/>
    </source>
</evidence>
<dbReference type="Proteomes" id="UP000202922">
    <property type="component" value="Unassembled WGS sequence"/>
</dbReference>
<evidence type="ECO:0000313" key="12">
    <source>
        <dbReference type="EMBL" id="SMX34411.1"/>
    </source>
</evidence>
<dbReference type="Pfam" id="PF18766">
    <property type="entry name" value="SWI2_SNF2"/>
    <property type="match status" value="1"/>
</dbReference>
<organism evidence="12 13">
    <name type="scientific">Actibacterium lipolyticum</name>
    <dbReference type="NCBI Taxonomy" id="1524263"/>
    <lineage>
        <taxon>Bacteria</taxon>
        <taxon>Pseudomonadati</taxon>
        <taxon>Pseudomonadota</taxon>
        <taxon>Alphaproteobacteria</taxon>
        <taxon>Rhodobacterales</taxon>
        <taxon>Roseobacteraceae</taxon>
        <taxon>Actibacterium</taxon>
    </lineage>
</organism>
<evidence type="ECO:0000313" key="13">
    <source>
        <dbReference type="Proteomes" id="UP000202922"/>
    </source>
</evidence>
<dbReference type="Gene3D" id="1.20.58.910">
    <property type="match status" value="1"/>
</dbReference>
<evidence type="ECO:0000256" key="3">
    <source>
        <dbReference type="ARBA" id="ARBA00022722"/>
    </source>
</evidence>
<dbReference type="PROSITE" id="PS51192">
    <property type="entry name" value="HELICASE_ATP_BIND_1"/>
    <property type="match status" value="1"/>
</dbReference>
<dbReference type="GO" id="GO:0005524">
    <property type="term" value="F:ATP binding"/>
    <property type="evidence" value="ECO:0007669"/>
    <property type="project" value="UniProtKB-KW"/>
</dbReference>
<dbReference type="PANTHER" id="PTHR30195:SF16">
    <property type="entry name" value="TYPE I RESTRICTION ENZYME ENDONUCLEASE SUBUNIT"/>
    <property type="match status" value="1"/>
</dbReference>
<comment type="catalytic activity">
    <reaction evidence="1 10">
        <text>Endonucleolytic cleavage of DNA to give random double-stranded fragments with terminal 5'-phosphates, ATP is simultaneously hydrolyzed.</text>
        <dbReference type="EC" id="3.1.21.3"/>
    </reaction>
</comment>
<dbReference type="Gene3D" id="3.90.1570.50">
    <property type="match status" value="1"/>
</dbReference>
<evidence type="ECO:0000256" key="9">
    <source>
        <dbReference type="ARBA" id="ARBA00023125"/>
    </source>
</evidence>
<dbReference type="InterPro" id="IPR051268">
    <property type="entry name" value="Type-I_R_enzyme_R_subunit"/>
</dbReference>
<evidence type="ECO:0000256" key="5">
    <source>
        <dbReference type="ARBA" id="ARBA00022747"/>
    </source>
</evidence>
<feature type="domain" description="Helicase ATP-binding" evidence="11">
    <location>
        <begin position="253"/>
        <end position="418"/>
    </location>
</feature>
<dbReference type="SUPFAM" id="SSF52540">
    <property type="entry name" value="P-loop containing nucleoside triphosphate hydrolases"/>
    <property type="match status" value="1"/>
</dbReference>
<keyword evidence="7 10" id="KW-0378">Hydrolase</keyword>
<dbReference type="CDD" id="cd18800">
    <property type="entry name" value="SF2_C_EcoR124I-like"/>
    <property type="match status" value="1"/>
</dbReference>
<keyword evidence="6" id="KW-0255">Endonuclease</keyword>
<dbReference type="Pfam" id="PF12008">
    <property type="entry name" value="EcoR124_C"/>
    <property type="match status" value="1"/>
</dbReference>
<reference evidence="13" key="1">
    <citation type="submission" date="2017-05" db="EMBL/GenBank/DDBJ databases">
        <authorList>
            <person name="Rodrigo-Torres L."/>
            <person name="Arahal R. D."/>
            <person name="Lucena T."/>
        </authorList>
    </citation>
    <scope>NUCLEOTIDE SEQUENCE [LARGE SCALE GENOMIC DNA]</scope>
    <source>
        <strain evidence="13">CECT 8621</strain>
    </source>
</reference>
<keyword evidence="9 10" id="KW-0238">DNA-binding</keyword>
<dbReference type="EMBL" id="FXYE01000001">
    <property type="protein sequence ID" value="SMX34411.1"/>
    <property type="molecule type" value="Genomic_DNA"/>
</dbReference>
<dbReference type="AlphaFoldDB" id="A0A238JUT5"/>
<sequence>MTATIQSEAQLEAQLVSRLGGLGWTKVTIPDTAALEANLKAQLEAHNGTTFSDAEFHRILSHLGKGSPFEKAKTLRDRFHLPRDDGSSFWVEFFNTTDWCRNRYQVTTQVTQVGSYKNRFDVTLLINGLPLVQIELKRRGMELKEAFNQINRYHKHSFWAGTALFQYVQIFVISNGMNTRYFANNRHQDFKQTFPWANFENEPVNKLDAFADAFLEKCHISKMIAKYVVLHESDRILMVLRPYQYHAVEAIVERVKGGRKNGYVWHTTGSGKTLTSFKAAQVVVENPKVEKVVFVVDRADLDYQTTKEFNHFSPGSIDGTDNTAALVKQLTDDTKVIVTTIQKLNTAISRDRYSGKLDEVKDKRMVFIFDECHRSQFGETHKNIVGYFTRAQLFGFTGTPIFADNKVGRRTTKDLFGERLHRYVITDAIRDDNVLKFSVEYWGKLKRKDGTMPTDEEVAGLNLKEFYENPDRIEGIVDWILEHHDKKTQKRAFSAILCVSSVEVLLKYYELFQRKRAEGKHDLKVATVFTFTANEDDSDADGLIGEPDIGGEGGVANPHTRDKLQACVDDYNALYGTGHSVKDGKAFYAYYKAVAKRMKSRDRKDFQTGKGIDILLVVNMFLTGFDAKTLNSLYVDKNLRYHGLIQAFSRTNRILGQRKSQGNIVCFRNLKPKVDEAITLFSNKEARETILVEPYDDVVNEFNSVVQDLKKIVAKPDDVDGLASEDDILAFVTTFRKLIRLMNVLNSFVEFDSDDLEMSPQRFEDFKSKYLDIHDRTKSDAADERESIIDEIDFELELIRRDEINVAYILALLAAIVEAPEDDEDAEETRKGKTKAVLDILGSEPRLRSKKDLIEEFMATYLIGRRSADELKEAFEGYWSGKKSDAFQRICKEEDLDPEAFSQLMQAYTFSDKEPLADDVVATLKTKPGIRERAKRVKQIIARMIGFIETYDENLGDLDSA</sequence>
<evidence type="ECO:0000256" key="2">
    <source>
        <dbReference type="ARBA" id="ARBA00008598"/>
    </source>
</evidence>
<dbReference type="OrthoDB" id="9758243at2"/>
<dbReference type="InterPro" id="IPR007409">
    <property type="entry name" value="Restrct_endonuc_type1_HsdR_N"/>
</dbReference>
<gene>
    <name evidence="12" type="primary">hsdR_2</name>
    <name evidence="12" type="ORF">COL8621_01296</name>
</gene>
<dbReference type="CDD" id="cd22332">
    <property type="entry name" value="HsdR_N"/>
    <property type="match status" value="1"/>
</dbReference>
<evidence type="ECO:0000259" key="11">
    <source>
        <dbReference type="PROSITE" id="PS51192"/>
    </source>
</evidence>
<keyword evidence="4 10" id="KW-0547">Nucleotide-binding</keyword>